<reference evidence="6 7" key="1">
    <citation type="submission" date="2019-02" db="EMBL/GenBank/DDBJ databases">
        <title>Draft genome sequence of Amycolatopsis sp. 8-3EHSu isolated from roots of Suaeda maritima.</title>
        <authorList>
            <person name="Duangmal K."/>
            <person name="Chantavorakit T."/>
        </authorList>
    </citation>
    <scope>NUCLEOTIDE SEQUENCE [LARGE SCALE GENOMIC DNA]</scope>
    <source>
        <strain evidence="6 7">8-3EHSu</strain>
    </source>
</reference>
<dbReference type="InterPro" id="IPR046335">
    <property type="entry name" value="LacI/GalR-like_sensor"/>
</dbReference>
<protein>
    <submittedName>
        <fullName evidence="6">LacI family transcriptional regulator</fullName>
    </submittedName>
</protein>
<keyword evidence="3" id="KW-0238">DNA-binding</keyword>
<gene>
    <name evidence="6" type="ORF">EWH70_00220</name>
</gene>
<dbReference type="GO" id="GO:0003700">
    <property type="term" value="F:DNA-binding transcription factor activity"/>
    <property type="evidence" value="ECO:0007669"/>
    <property type="project" value="TreeGrafter"/>
</dbReference>
<dbReference type="Gene3D" id="3.40.50.2300">
    <property type="match status" value="2"/>
</dbReference>
<keyword evidence="2" id="KW-0805">Transcription regulation</keyword>
<sequence>MVTARDVARLAGVSQATVSRVLHDHDSVSEDTRARVLLVLAETGYQPNVAARAMRTNRTDTIGLIVDDVTNPFYPELIKALTKELDRAELRMILWNSAGPGESAALQAIDQRLIDGLLFTTATARSAPLASAIRRGAPVVLVNRGVPGLPCDQVDSDNADGAARVAAYFAAAGHRRVGLVGGPESASTARDRMAGYRRGCAEYGLELAEDCVANGDFTHDGGQSAMHTILERTGRNHPTAVFCTNDFSAFGALDAIRTHGLAVPEQVWVSGYDDIAMAAWGAFSLSTVRQQLSDMAQIAVTLLRERIGSPDRALVHHRFRNELVARRTTAHVEPPA</sequence>
<evidence type="ECO:0000256" key="1">
    <source>
        <dbReference type="ARBA" id="ARBA00022491"/>
    </source>
</evidence>
<dbReference type="Gene3D" id="1.10.260.40">
    <property type="entry name" value="lambda repressor-like DNA-binding domains"/>
    <property type="match status" value="1"/>
</dbReference>
<evidence type="ECO:0000259" key="5">
    <source>
        <dbReference type="PROSITE" id="PS50932"/>
    </source>
</evidence>
<name>A0A4Q7JGR3_9PSEU</name>
<dbReference type="InterPro" id="IPR028082">
    <property type="entry name" value="Peripla_BP_I"/>
</dbReference>
<feature type="domain" description="HTH lacI-type" evidence="5">
    <location>
        <begin position="2"/>
        <end position="56"/>
    </location>
</feature>
<dbReference type="SUPFAM" id="SSF53822">
    <property type="entry name" value="Periplasmic binding protein-like I"/>
    <property type="match status" value="1"/>
</dbReference>
<dbReference type="Proteomes" id="UP000292003">
    <property type="component" value="Unassembled WGS sequence"/>
</dbReference>
<evidence type="ECO:0000256" key="2">
    <source>
        <dbReference type="ARBA" id="ARBA00023015"/>
    </source>
</evidence>
<dbReference type="PROSITE" id="PS50932">
    <property type="entry name" value="HTH_LACI_2"/>
    <property type="match status" value="1"/>
</dbReference>
<dbReference type="PANTHER" id="PTHR30146">
    <property type="entry name" value="LACI-RELATED TRANSCRIPTIONAL REPRESSOR"/>
    <property type="match status" value="1"/>
</dbReference>
<dbReference type="AlphaFoldDB" id="A0A4Q7JGR3"/>
<dbReference type="EMBL" id="SFCC01000001">
    <property type="protein sequence ID" value="RZQ66084.1"/>
    <property type="molecule type" value="Genomic_DNA"/>
</dbReference>
<dbReference type="InterPro" id="IPR000843">
    <property type="entry name" value="HTH_LacI"/>
</dbReference>
<dbReference type="GO" id="GO:0000976">
    <property type="term" value="F:transcription cis-regulatory region binding"/>
    <property type="evidence" value="ECO:0007669"/>
    <property type="project" value="TreeGrafter"/>
</dbReference>
<dbReference type="OrthoDB" id="2854648at2"/>
<dbReference type="InterPro" id="IPR010982">
    <property type="entry name" value="Lambda_DNA-bd_dom_sf"/>
</dbReference>
<evidence type="ECO:0000313" key="6">
    <source>
        <dbReference type="EMBL" id="RZQ66084.1"/>
    </source>
</evidence>
<dbReference type="SUPFAM" id="SSF47413">
    <property type="entry name" value="lambda repressor-like DNA-binding domains"/>
    <property type="match status" value="1"/>
</dbReference>
<dbReference type="Pfam" id="PF00356">
    <property type="entry name" value="LacI"/>
    <property type="match status" value="1"/>
</dbReference>
<accession>A0A4Q7JGR3</accession>
<dbReference type="Pfam" id="PF13377">
    <property type="entry name" value="Peripla_BP_3"/>
    <property type="match status" value="1"/>
</dbReference>
<dbReference type="CDD" id="cd01392">
    <property type="entry name" value="HTH_LacI"/>
    <property type="match status" value="1"/>
</dbReference>
<organism evidence="6 7">
    <name type="scientific">Amycolatopsis suaedae</name>
    <dbReference type="NCBI Taxonomy" id="2510978"/>
    <lineage>
        <taxon>Bacteria</taxon>
        <taxon>Bacillati</taxon>
        <taxon>Actinomycetota</taxon>
        <taxon>Actinomycetes</taxon>
        <taxon>Pseudonocardiales</taxon>
        <taxon>Pseudonocardiaceae</taxon>
        <taxon>Amycolatopsis</taxon>
    </lineage>
</organism>
<dbReference type="PRINTS" id="PR00036">
    <property type="entry name" value="HTHLACI"/>
</dbReference>
<proteinExistence type="predicted"/>
<dbReference type="CDD" id="cd06278">
    <property type="entry name" value="PBP1_LacI-like"/>
    <property type="match status" value="1"/>
</dbReference>
<keyword evidence="4" id="KW-0804">Transcription</keyword>
<dbReference type="SMART" id="SM00354">
    <property type="entry name" value="HTH_LACI"/>
    <property type="match status" value="1"/>
</dbReference>
<evidence type="ECO:0000313" key="7">
    <source>
        <dbReference type="Proteomes" id="UP000292003"/>
    </source>
</evidence>
<keyword evidence="1" id="KW-0678">Repressor</keyword>
<evidence type="ECO:0000256" key="3">
    <source>
        <dbReference type="ARBA" id="ARBA00023125"/>
    </source>
</evidence>
<evidence type="ECO:0000256" key="4">
    <source>
        <dbReference type="ARBA" id="ARBA00023163"/>
    </source>
</evidence>
<dbReference type="PANTHER" id="PTHR30146:SF148">
    <property type="entry name" value="HTH-TYPE TRANSCRIPTIONAL REPRESSOR PURR-RELATED"/>
    <property type="match status" value="1"/>
</dbReference>
<comment type="caution">
    <text evidence="6">The sequence shown here is derived from an EMBL/GenBank/DDBJ whole genome shotgun (WGS) entry which is preliminary data.</text>
</comment>
<keyword evidence="7" id="KW-1185">Reference proteome</keyword>